<evidence type="ECO:0000313" key="2">
    <source>
        <dbReference type="EMBL" id="KAB7518782.1"/>
    </source>
</evidence>
<feature type="compositionally biased region" description="Basic and acidic residues" evidence="1">
    <location>
        <begin position="906"/>
        <end position="949"/>
    </location>
</feature>
<dbReference type="EMBL" id="QMDY01000003">
    <property type="protein sequence ID" value="KAB7518782.1"/>
    <property type="molecule type" value="Genomic_DNA"/>
</dbReference>
<feature type="region of interest" description="Disordered" evidence="1">
    <location>
        <begin position="1"/>
        <end position="226"/>
    </location>
</feature>
<feature type="region of interest" description="Disordered" evidence="1">
    <location>
        <begin position="722"/>
        <end position="762"/>
    </location>
</feature>
<feature type="compositionally biased region" description="Gly residues" evidence="1">
    <location>
        <begin position="742"/>
        <end position="752"/>
    </location>
</feature>
<evidence type="ECO:0000256" key="1">
    <source>
        <dbReference type="SAM" id="MobiDB-lite"/>
    </source>
</evidence>
<feature type="region of interest" description="Disordered" evidence="1">
    <location>
        <begin position="876"/>
        <end position="963"/>
    </location>
</feature>
<dbReference type="Proteomes" id="UP000326207">
    <property type="component" value="Unassembled WGS sequence"/>
</dbReference>
<feature type="compositionally biased region" description="Low complexity" evidence="1">
    <location>
        <begin position="7"/>
        <end position="27"/>
    </location>
</feature>
<feature type="region of interest" description="Disordered" evidence="1">
    <location>
        <begin position="794"/>
        <end position="818"/>
    </location>
</feature>
<dbReference type="RefSeq" id="WP_152156162.1">
    <property type="nucleotide sequence ID" value="NZ_QMDY01000003.1"/>
</dbReference>
<gene>
    <name evidence="2" type="ORF">DP108_06340</name>
</gene>
<protein>
    <submittedName>
        <fullName evidence="2">Uncharacterized protein</fullName>
    </submittedName>
</protein>
<organism evidence="2 3">
    <name type="scientific">Halosegnis rubeus</name>
    <dbReference type="NCBI Taxonomy" id="2212850"/>
    <lineage>
        <taxon>Archaea</taxon>
        <taxon>Methanobacteriati</taxon>
        <taxon>Methanobacteriota</taxon>
        <taxon>Stenosarchaea group</taxon>
        <taxon>Halobacteria</taxon>
        <taxon>Halobacteriales</taxon>
        <taxon>Natronomonadaceae</taxon>
        <taxon>Halosegnis</taxon>
    </lineage>
</organism>
<reference evidence="2 3" key="1">
    <citation type="submission" date="2019-10" db="EMBL/GenBank/DDBJ databases">
        <title>Unraveling microbial dark matter from salterns through culturing: the case of the genus Halosegnis.</title>
        <authorList>
            <person name="Duran-Viseras A."/>
            <person name="Andrei A.-S."/>
            <person name="Vera-Gargallo B."/>
            <person name="Ghai R."/>
            <person name="Sanchez-Porro C."/>
            <person name="Ventosa A."/>
        </authorList>
    </citation>
    <scope>NUCLEOTIDE SEQUENCE [LARGE SCALE GENOMIC DNA]</scope>
    <source>
        <strain evidence="2 3">F19-13</strain>
    </source>
</reference>
<comment type="caution">
    <text evidence="2">The sequence shown here is derived from an EMBL/GenBank/DDBJ whole genome shotgun (WGS) entry which is preliminary data.</text>
</comment>
<dbReference type="AlphaFoldDB" id="A0A5N5UMD3"/>
<proteinExistence type="predicted"/>
<evidence type="ECO:0000313" key="3">
    <source>
        <dbReference type="Proteomes" id="UP000326207"/>
    </source>
</evidence>
<sequence>MARIPVGSGSDDSSSSSGGSDPDSGTSNRREAFEEDPGIDVTRPSETDDTGEVDTTPDGTTSNREAAVEQDTGSSVEPDPTFGGTGDSGADNRRDAVTSDPGNDIPTPGSGDTTPDQDTSNREAARNADPAQEIDRTGGSEVTESDPTGARREAVEEDPGNDTRVRPGSPDPADASAGRRRAFEEDTGQSVGETDPVNVQRQQTETEQSADNQSIREQIARGREDITAADIAVTQTGDGEFDVQLTNEAIREQVASNQQGFGPGDFFVSRSGGEVTIQLTDRAQREQATGGTPTLDADDVQIGPDGSVRLTAQTRQSRIRQQTALQTGVSQEEINVFDTAQGQQAQLSDAGFESFAREQAASQSERFGAEDFRVTSEDGRRGVTLTDSALREQAAREADVDGLRPSDLRVSGDGEQRSVTLTQDGRERLQGLEEEEQFGDFAIELPGGRRLENVLGDAGETFSERIAEPTGDAVSDIVDVPARYATIGLAGAGVAAENAGLGRVSSGLDTAASITARGGAQASRGVESAGQMGVEILNLPATAVGVKEAGEFAGFFGSETLDGNIGGATAQTADAASSAAIDIKDYTVANPNQAAGAVAGGLIGSTGAIRAARSAGGARAGSAISAAIQPGEELAAYLARTGRISDDLATRVPGVRQGQRSLRGDDRGQLQFSTNGDGEIEIETDSSGQSGVPDSYGGGDPVESGFDDSVAADLRQDSLTQAQDQLRSTARREFEASDTGINAGGSPFGRGTGPTFDADETVEIGPRRPTADAEQVAGQTIPADVTEQLTEARRLPDADLRTQAELPQATPARSGFFGSTAQRVETGVGSEFDSGTRLALNDQLQSELQSFLGARTAAAGAVDTVIDTGFETQFETRTQPATEVRTETATETATEPFTETATETDTVPRFETRTDTRTETRREQEQRSEFRREFTRPEARREAGEFDNPREEDEAQFFSGGLFADSDVTETGILGAEEVRRLF</sequence>
<feature type="compositionally biased region" description="Polar residues" evidence="1">
    <location>
        <begin position="188"/>
        <end position="216"/>
    </location>
</feature>
<feature type="region of interest" description="Disordered" evidence="1">
    <location>
        <begin position="394"/>
        <end position="416"/>
    </location>
</feature>
<feature type="compositionally biased region" description="Low complexity" evidence="1">
    <location>
        <begin position="881"/>
        <end position="905"/>
    </location>
</feature>
<accession>A0A5N5UMD3</accession>
<name>A0A5N5UMD3_9EURY</name>
<feature type="region of interest" description="Disordered" evidence="1">
    <location>
        <begin position="654"/>
        <end position="707"/>
    </location>
</feature>